<evidence type="ECO:0000313" key="3">
    <source>
        <dbReference type="Proteomes" id="UP001165460"/>
    </source>
</evidence>
<comment type="caution">
    <text evidence="2">The sequence shown here is derived from an EMBL/GenBank/DDBJ whole genome shotgun (WGS) entry which is preliminary data.</text>
</comment>
<dbReference type="RefSeq" id="WP_243361859.1">
    <property type="nucleotide sequence ID" value="NZ_JALGBH010000002.1"/>
</dbReference>
<feature type="signal peptide" evidence="1">
    <location>
        <begin position="1"/>
        <end position="19"/>
    </location>
</feature>
<keyword evidence="1" id="KW-0732">Signal</keyword>
<proteinExistence type="predicted"/>
<organism evidence="2 3">
    <name type="scientific">Pedobacter montanisoli</name>
    <dbReference type="NCBI Taxonomy" id="2923277"/>
    <lineage>
        <taxon>Bacteria</taxon>
        <taxon>Pseudomonadati</taxon>
        <taxon>Bacteroidota</taxon>
        <taxon>Sphingobacteriia</taxon>
        <taxon>Sphingobacteriales</taxon>
        <taxon>Sphingobacteriaceae</taxon>
        <taxon>Pedobacter</taxon>
    </lineage>
</organism>
<reference evidence="2" key="1">
    <citation type="submission" date="2022-03" db="EMBL/GenBank/DDBJ databases">
        <authorList>
            <person name="Woo C.Y."/>
        </authorList>
    </citation>
    <scope>NUCLEOTIDE SEQUENCE</scope>
    <source>
        <strain evidence="2">CYS-01</strain>
    </source>
</reference>
<protein>
    <submittedName>
        <fullName evidence="2">Tail fiber protein</fullName>
    </submittedName>
</protein>
<sequence length="293" mass="31686">MKKLITTALATMVAIYGYAQNTYPFPQNGNIGIGTTNPQSALDVVGEIRSTNASSNLYWAYMKANWAENNAFELGLSGHKILTSDNYYYGSALNFWTADTKKMTISSSGNVGIGTTTPGAKQEIFLADGGVNQFRLNTGFTGGNYIDINPFIKDVNNGGFSISQNGSVRFVIDNSGNGNVGIGTTTPDSKLTVAGKIHSQEVKVSIAAGADFVFQKDYKLTPLADVAAFISTNKHLPQIASADEMKRNGLELGEMNIKLLQKIEELTLYLIEIKEELNALKAQKDKSQPAVKF</sequence>
<keyword evidence="3" id="KW-1185">Reference proteome</keyword>
<dbReference type="EMBL" id="JALGBH010000002">
    <property type="protein sequence ID" value="MCJ0742943.1"/>
    <property type="molecule type" value="Genomic_DNA"/>
</dbReference>
<name>A0ABS9ZXC5_9SPHI</name>
<gene>
    <name evidence="2" type="ORF">MMF97_09500</name>
</gene>
<feature type="chain" id="PRO_5046152463" evidence="1">
    <location>
        <begin position="20"/>
        <end position="293"/>
    </location>
</feature>
<accession>A0ABS9ZXC5</accession>
<evidence type="ECO:0000313" key="2">
    <source>
        <dbReference type="EMBL" id="MCJ0742943.1"/>
    </source>
</evidence>
<evidence type="ECO:0000256" key="1">
    <source>
        <dbReference type="SAM" id="SignalP"/>
    </source>
</evidence>
<dbReference type="Proteomes" id="UP001165460">
    <property type="component" value="Unassembled WGS sequence"/>
</dbReference>